<keyword evidence="3" id="KW-1185">Reference proteome</keyword>
<organism evidence="2 3">
    <name type="scientific">Lentinula edodes</name>
    <name type="common">Shiitake mushroom</name>
    <name type="synonym">Lentinus edodes</name>
    <dbReference type="NCBI Taxonomy" id="5353"/>
    <lineage>
        <taxon>Eukaryota</taxon>
        <taxon>Fungi</taxon>
        <taxon>Dikarya</taxon>
        <taxon>Basidiomycota</taxon>
        <taxon>Agaricomycotina</taxon>
        <taxon>Agaricomycetes</taxon>
        <taxon>Agaricomycetidae</taxon>
        <taxon>Agaricales</taxon>
        <taxon>Marasmiineae</taxon>
        <taxon>Omphalotaceae</taxon>
        <taxon>Lentinula</taxon>
    </lineage>
</organism>
<reference evidence="2 3" key="1">
    <citation type="submission" date="2016-08" db="EMBL/GenBank/DDBJ databases">
        <authorList>
            <consortium name="Lentinula edodes genome sequencing consortium"/>
            <person name="Sakamoto Y."/>
            <person name="Nakade K."/>
            <person name="Sato S."/>
            <person name="Yoshida Y."/>
            <person name="Miyazaki K."/>
            <person name="Natsume S."/>
            <person name="Konno N."/>
        </authorList>
    </citation>
    <scope>NUCLEOTIDE SEQUENCE [LARGE SCALE GENOMIC DNA]</scope>
    <source>
        <strain evidence="2 3">NBRC 111202</strain>
    </source>
</reference>
<comment type="caution">
    <text evidence="2">The sequence shown here is derived from an EMBL/GenBank/DDBJ whole genome shotgun (WGS) entry which is preliminary data.</text>
</comment>
<proteinExistence type="predicted"/>
<feature type="compositionally biased region" description="Low complexity" evidence="1">
    <location>
        <begin position="7"/>
        <end position="34"/>
    </location>
</feature>
<evidence type="ECO:0000256" key="1">
    <source>
        <dbReference type="SAM" id="MobiDB-lite"/>
    </source>
</evidence>
<evidence type="ECO:0000313" key="2">
    <source>
        <dbReference type="EMBL" id="GAW07251.1"/>
    </source>
</evidence>
<dbReference type="EMBL" id="BDGU01000407">
    <property type="protein sequence ID" value="GAW07251.1"/>
    <property type="molecule type" value="Genomic_DNA"/>
</dbReference>
<dbReference type="Proteomes" id="UP000188533">
    <property type="component" value="Unassembled WGS sequence"/>
</dbReference>
<dbReference type="AlphaFoldDB" id="A0A1Q3EJ83"/>
<protein>
    <submittedName>
        <fullName evidence="2">Uncharacterized protein</fullName>
    </submittedName>
</protein>
<feature type="region of interest" description="Disordered" evidence="1">
    <location>
        <begin position="1"/>
        <end position="66"/>
    </location>
</feature>
<gene>
    <name evidence="2" type="ORF">LENED_009228</name>
</gene>
<reference evidence="2 3" key="2">
    <citation type="submission" date="2017-02" db="EMBL/GenBank/DDBJ databases">
        <title>A genome survey and senescence transcriptome analysis in Lentinula edodes.</title>
        <authorList>
            <person name="Sakamoto Y."/>
            <person name="Nakade K."/>
            <person name="Sato S."/>
            <person name="Yoshida Y."/>
            <person name="Miyazaki K."/>
            <person name="Natsume S."/>
            <person name="Konno N."/>
        </authorList>
    </citation>
    <scope>NUCLEOTIDE SEQUENCE [LARGE SCALE GENOMIC DNA]</scope>
    <source>
        <strain evidence="2 3">NBRC 111202</strain>
    </source>
</reference>
<sequence>MPSASFVPALTSSLPSLPTSPAAPVPAAKPLTKPSTSTSIVGINSQLHDKDDDSDDGDVNGMDELVPPSKVGLGIGDDAVDAGRAIGCVLWNLNLETNCF</sequence>
<feature type="compositionally biased region" description="Polar residues" evidence="1">
    <location>
        <begin position="35"/>
        <end position="46"/>
    </location>
</feature>
<name>A0A1Q3EJ83_LENED</name>
<evidence type="ECO:0000313" key="3">
    <source>
        <dbReference type="Proteomes" id="UP000188533"/>
    </source>
</evidence>
<accession>A0A1Q3EJ83</accession>